<comment type="similarity">
    <text evidence="1">Belongs to the glycosyltransferase 2 family.</text>
</comment>
<evidence type="ECO:0000313" key="5">
    <source>
        <dbReference type="EMBL" id="RKQ86215.1"/>
    </source>
</evidence>
<dbReference type="PANTHER" id="PTHR43685:SF5">
    <property type="entry name" value="GLYCOSYLTRANSFERASE EPSE-RELATED"/>
    <property type="match status" value="1"/>
</dbReference>
<proteinExistence type="inferred from homology"/>
<evidence type="ECO:0000256" key="2">
    <source>
        <dbReference type="ARBA" id="ARBA00022676"/>
    </source>
</evidence>
<dbReference type="AlphaFoldDB" id="A0A660KYR5"/>
<organism evidence="5 6">
    <name type="scientific">Solirubrobacter pauli</name>
    <dbReference type="NCBI Taxonomy" id="166793"/>
    <lineage>
        <taxon>Bacteria</taxon>
        <taxon>Bacillati</taxon>
        <taxon>Actinomycetota</taxon>
        <taxon>Thermoleophilia</taxon>
        <taxon>Solirubrobacterales</taxon>
        <taxon>Solirubrobacteraceae</taxon>
        <taxon>Solirubrobacter</taxon>
    </lineage>
</organism>
<dbReference type="Pfam" id="PF00535">
    <property type="entry name" value="Glycos_transf_2"/>
    <property type="match status" value="1"/>
</dbReference>
<dbReference type="PANTHER" id="PTHR43685">
    <property type="entry name" value="GLYCOSYLTRANSFERASE"/>
    <property type="match status" value="1"/>
</dbReference>
<sequence>MPSEPRVTVVVVTRDRHEALAETLPRHEAPAIVVDNASRTPVPGAIRLDRNRGGAGRNVGVEAATTPYVALTDDDAWWAPGALAQAVALLDAHPRLALVQPRVLVGPDERPDPTCEAMAGSPLPAGAGQPGHPLLGFIACAAVVRRDAFLAVGGFSERLAVGGEEALLAGDLVAAGWQLSYVPEIVAHHDPPPSSRDRPERRAAILRNALWHTWLRRPAGTAVRRTAGTLVHAPLEPATARGVGGAVAGLPWVLRARRVDPPRVEAMRRLLD</sequence>
<name>A0A660KYR5_9ACTN</name>
<dbReference type="InterPro" id="IPR050834">
    <property type="entry name" value="Glycosyltransf_2"/>
</dbReference>
<dbReference type="Proteomes" id="UP000278962">
    <property type="component" value="Unassembled WGS sequence"/>
</dbReference>
<evidence type="ECO:0000256" key="3">
    <source>
        <dbReference type="ARBA" id="ARBA00022679"/>
    </source>
</evidence>
<dbReference type="EMBL" id="RBIL01000002">
    <property type="protein sequence ID" value="RKQ86215.1"/>
    <property type="molecule type" value="Genomic_DNA"/>
</dbReference>
<dbReference type="InterPro" id="IPR001173">
    <property type="entry name" value="Glyco_trans_2-like"/>
</dbReference>
<keyword evidence="3 5" id="KW-0808">Transferase</keyword>
<dbReference type="SUPFAM" id="SSF53448">
    <property type="entry name" value="Nucleotide-diphospho-sugar transferases"/>
    <property type="match status" value="1"/>
</dbReference>
<evidence type="ECO:0000313" key="6">
    <source>
        <dbReference type="Proteomes" id="UP000278962"/>
    </source>
</evidence>
<protein>
    <submittedName>
        <fullName evidence="5">GT2 family glycosyltransferase</fullName>
    </submittedName>
</protein>
<reference evidence="5 6" key="1">
    <citation type="submission" date="2018-10" db="EMBL/GenBank/DDBJ databases">
        <title>Genomic Encyclopedia of Archaeal and Bacterial Type Strains, Phase II (KMG-II): from individual species to whole genera.</title>
        <authorList>
            <person name="Goeker M."/>
        </authorList>
    </citation>
    <scope>NUCLEOTIDE SEQUENCE [LARGE SCALE GENOMIC DNA]</scope>
    <source>
        <strain evidence="5 6">DSM 14954</strain>
    </source>
</reference>
<dbReference type="GO" id="GO:0016757">
    <property type="term" value="F:glycosyltransferase activity"/>
    <property type="evidence" value="ECO:0007669"/>
    <property type="project" value="UniProtKB-KW"/>
</dbReference>
<evidence type="ECO:0000256" key="1">
    <source>
        <dbReference type="ARBA" id="ARBA00006739"/>
    </source>
</evidence>
<dbReference type="InterPro" id="IPR029044">
    <property type="entry name" value="Nucleotide-diphossugar_trans"/>
</dbReference>
<dbReference type="OrthoDB" id="9787979at2"/>
<keyword evidence="2" id="KW-0328">Glycosyltransferase</keyword>
<dbReference type="Gene3D" id="3.90.550.10">
    <property type="entry name" value="Spore Coat Polysaccharide Biosynthesis Protein SpsA, Chain A"/>
    <property type="match status" value="1"/>
</dbReference>
<gene>
    <name evidence="5" type="ORF">C8N24_4225</name>
</gene>
<accession>A0A660KYR5</accession>
<comment type="caution">
    <text evidence="5">The sequence shown here is derived from an EMBL/GenBank/DDBJ whole genome shotgun (WGS) entry which is preliminary data.</text>
</comment>
<evidence type="ECO:0000259" key="4">
    <source>
        <dbReference type="Pfam" id="PF00535"/>
    </source>
</evidence>
<feature type="domain" description="Glycosyltransferase 2-like" evidence="4">
    <location>
        <begin position="46"/>
        <end position="149"/>
    </location>
</feature>
<keyword evidence="6" id="KW-1185">Reference proteome</keyword>
<dbReference type="RefSeq" id="WP_121253759.1">
    <property type="nucleotide sequence ID" value="NZ_RBIL01000002.1"/>
</dbReference>